<protein>
    <submittedName>
        <fullName evidence="1">16718_t:CDS:1</fullName>
    </submittedName>
</protein>
<reference evidence="1" key="1">
    <citation type="submission" date="2021-06" db="EMBL/GenBank/DDBJ databases">
        <authorList>
            <person name="Kallberg Y."/>
            <person name="Tangrot J."/>
            <person name="Rosling A."/>
        </authorList>
    </citation>
    <scope>NUCLEOTIDE SEQUENCE</scope>
    <source>
        <strain evidence="1">IL203A</strain>
    </source>
</reference>
<sequence>LIPFITKYLPIQDLKNCYSLDEIWKTEAIREIRKRLIVDCSFIDSKTTVKAFIDPKSQYNSISKALARKMDLYITRMDGSKYLAVEALGVGVTNAGNSYKHFLVVDKPEDDLVLGSTWLTRLGNRIDGRDGRYWESNEEKRIYYARNSIDILSPSLYTFYELLFPKFSAINSDGEVILIEFSDQNMENNLIDLNEYYDSDYSETESEFSDSETEFESSDSEAVDVPLLVISRMIQDNSGASVETHNIDFIPNHSSWVINNCTH</sequence>
<evidence type="ECO:0000313" key="2">
    <source>
        <dbReference type="Proteomes" id="UP000789702"/>
    </source>
</evidence>
<dbReference type="Proteomes" id="UP000789702">
    <property type="component" value="Unassembled WGS sequence"/>
</dbReference>
<accession>A0ACA9PWQ9</accession>
<gene>
    <name evidence="1" type="ORF">DHETER_LOCUS13098</name>
</gene>
<proteinExistence type="predicted"/>
<evidence type="ECO:0000313" key="1">
    <source>
        <dbReference type="EMBL" id="CAG8725468.1"/>
    </source>
</evidence>
<dbReference type="EMBL" id="CAJVPU010034506">
    <property type="protein sequence ID" value="CAG8725468.1"/>
    <property type="molecule type" value="Genomic_DNA"/>
</dbReference>
<name>A0ACA9PWQ9_9GLOM</name>
<feature type="non-terminal residue" evidence="1">
    <location>
        <position position="1"/>
    </location>
</feature>
<comment type="caution">
    <text evidence="1">The sequence shown here is derived from an EMBL/GenBank/DDBJ whole genome shotgun (WGS) entry which is preliminary data.</text>
</comment>
<organism evidence="1 2">
    <name type="scientific">Dentiscutata heterogama</name>
    <dbReference type="NCBI Taxonomy" id="1316150"/>
    <lineage>
        <taxon>Eukaryota</taxon>
        <taxon>Fungi</taxon>
        <taxon>Fungi incertae sedis</taxon>
        <taxon>Mucoromycota</taxon>
        <taxon>Glomeromycotina</taxon>
        <taxon>Glomeromycetes</taxon>
        <taxon>Diversisporales</taxon>
        <taxon>Gigasporaceae</taxon>
        <taxon>Dentiscutata</taxon>
    </lineage>
</organism>
<keyword evidence="2" id="KW-1185">Reference proteome</keyword>